<proteinExistence type="predicted"/>
<evidence type="ECO:0000256" key="1">
    <source>
        <dbReference type="SAM" id="MobiDB-lite"/>
    </source>
</evidence>
<dbReference type="Proteomes" id="UP001152533">
    <property type="component" value="Unassembled WGS sequence"/>
</dbReference>
<organism evidence="2 3">
    <name type="scientific">Colletotrichum noveboracense</name>
    <dbReference type="NCBI Taxonomy" id="2664923"/>
    <lineage>
        <taxon>Eukaryota</taxon>
        <taxon>Fungi</taxon>
        <taxon>Dikarya</taxon>
        <taxon>Ascomycota</taxon>
        <taxon>Pezizomycotina</taxon>
        <taxon>Sordariomycetes</taxon>
        <taxon>Hypocreomycetidae</taxon>
        <taxon>Glomerellales</taxon>
        <taxon>Glomerellaceae</taxon>
        <taxon>Colletotrichum</taxon>
        <taxon>Colletotrichum gloeosporioides species complex</taxon>
    </lineage>
</organism>
<gene>
    <name evidence="2" type="ORF">CGXH109_LOCUS116023</name>
</gene>
<name>A0A9W4S3K7_9PEZI</name>
<dbReference type="AlphaFoldDB" id="A0A9W4S3K7"/>
<protein>
    <recommendedName>
        <fullName evidence="4">MYND-type domain-containing protein</fullName>
    </recommendedName>
</protein>
<dbReference type="EMBL" id="CAMGZC010001315">
    <property type="protein sequence ID" value="CAI0652340.1"/>
    <property type="molecule type" value="Genomic_DNA"/>
</dbReference>
<feature type="region of interest" description="Disordered" evidence="1">
    <location>
        <begin position="1"/>
        <end position="31"/>
    </location>
</feature>
<sequence length="192" mass="21830">MANNNGNCGNNPLSDAELKDQPAPQGQSKTKGHCIICGQNTMRKCTMCSISFICTFTCQYGPIIDGLWAEHFKRCVDQPPRTTADILFKSIVINQVPTDQKTLTDYRFGTCINNYSKKQLVAAYNSVMLYHNISTRELDIWMKDNVLFERMGTLFYVYPRMILTHKLKEGRPERQGPTLALHTIADTEGERI</sequence>
<evidence type="ECO:0008006" key="4">
    <source>
        <dbReference type="Google" id="ProtNLM"/>
    </source>
</evidence>
<evidence type="ECO:0000313" key="2">
    <source>
        <dbReference type="EMBL" id="CAI0652340.1"/>
    </source>
</evidence>
<evidence type="ECO:0000313" key="3">
    <source>
        <dbReference type="Proteomes" id="UP001152533"/>
    </source>
</evidence>
<comment type="caution">
    <text evidence="2">The sequence shown here is derived from an EMBL/GenBank/DDBJ whole genome shotgun (WGS) entry which is preliminary data.</text>
</comment>
<reference evidence="2" key="1">
    <citation type="submission" date="2022-08" db="EMBL/GenBank/DDBJ databases">
        <authorList>
            <person name="Giroux E."/>
            <person name="Giroux E."/>
        </authorList>
    </citation>
    <scope>NUCLEOTIDE SEQUENCE</scope>
    <source>
        <strain evidence="2">H1091258</strain>
    </source>
</reference>
<feature type="compositionally biased region" description="Low complexity" evidence="1">
    <location>
        <begin position="1"/>
        <end position="11"/>
    </location>
</feature>
<keyword evidence="3" id="KW-1185">Reference proteome</keyword>
<accession>A0A9W4S3K7</accession>